<dbReference type="PROSITE" id="PS50928">
    <property type="entry name" value="ABC_TM1"/>
    <property type="match status" value="1"/>
</dbReference>
<feature type="transmembrane region" description="Helical" evidence="7">
    <location>
        <begin position="123"/>
        <end position="143"/>
    </location>
</feature>
<dbReference type="InterPro" id="IPR035906">
    <property type="entry name" value="MetI-like_sf"/>
</dbReference>
<evidence type="ECO:0000256" key="2">
    <source>
        <dbReference type="ARBA" id="ARBA00022448"/>
    </source>
</evidence>
<protein>
    <submittedName>
        <fullName evidence="9">ABC transporter permease subunit</fullName>
    </submittedName>
</protein>
<dbReference type="GO" id="GO:0055085">
    <property type="term" value="P:transmembrane transport"/>
    <property type="evidence" value="ECO:0007669"/>
    <property type="project" value="InterPro"/>
</dbReference>
<reference evidence="9" key="1">
    <citation type="journal article" date="2021" name="PeerJ">
        <title>Extensive microbial diversity within the chicken gut microbiome revealed by metagenomics and culture.</title>
        <authorList>
            <person name="Gilroy R."/>
            <person name="Ravi A."/>
            <person name="Getino M."/>
            <person name="Pursley I."/>
            <person name="Horton D.L."/>
            <person name="Alikhan N.F."/>
            <person name="Baker D."/>
            <person name="Gharbi K."/>
            <person name="Hall N."/>
            <person name="Watson M."/>
            <person name="Adriaenssens E.M."/>
            <person name="Foster-Nyarko E."/>
            <person name="Jarju S."/>
            <person name="Secka A."/>
            <person name="Antonio M."/>
            <person name="Oren A."/>
            <person name="Chaudhuri R.R."/>
            <person name="La Ragione R."/>
            <person name="Hildebrand F."/>
            <person name="Pallen M.J."/>
        </authorList>
    </citation>
    <scope>NUCLEOTIDE SEQUENCE</scope>
    <source>
        <strain evidence="9">CHK179-7159</strain>
    </source>
</reference>
<keyword evidence="2 7" id="KW-0813">Transport</keyword>
<organism evidence="9 10">
    <name type="scientific">Candidatus Eisenbergiella merdipullorum</name>
    <dbReference type="NCBI Taxonomy" id="2838553"/>
    <lineage>
        <taxon>Bacteria</taxon>
        <taxon>Bacillati</taxon>
        <taxon>Bacillota</taxon>
        <taxon>Clostridia</taxon>
        <taxon>Lachnospirales</taxon>
        <taxon>Lachnospiraceae</taxon>
        <taxon>Eisenbergiella</taxon>
    </lineage>
</organism>
<feature type="domain" description="ABC transmembrane type-1" evidence="8">
    <location>
        <begin position="83"/>
        <end position="298"/>
    </location>
</feature>
<feature type="transmembrane region" description="Helical" evidence="7">
    <location>
        <begin position="280"/>
        <end position="302"/>
    </location>
</feature>
<reference evidence="9" key="2">
    <citation type="submission" date="2021-04" db="EMBL/GenBank/DDBJ databases">
        <authorList>
            <person name="Gilroy R."/>
        </authorList>
    </citation>
    <scope>NUCLEOTIDE SEQUENCE</scope>
    <source>
        <strain evidence="9">CHK179-7159</strain>
    </source>
</reference>
<keyword evidence="6 7" id="KW-0472">Membrane</keyword>
<keyword evidence="3" id="KW-1003">Cell membrane</keyword>
<name>A0A9D2L057_9FIRM</name>
<evidence type="ECO:0000256" key="5">
    <source>
        <dbReference type="ARBA" id="ARBA00022989"/>
    </source>
</evidence>
<dbReference type="InterPro" id="IPR000515">
    <property type="entry name" value="MetI-like"/>
</dbReference>
<dbReference type="AlphaFoldDB" id="A0A9D2L057"/>
<proteinExistence type="inferred from homology"/>
<evidence type="ECO:0000256" key="4">
    <source>
        <dbReference type="ARBA" id="ARBA00022692"/>
    </source>
</evidence>
<keyword evidence="4 7" id="KW-0812">Transmembrane</keyword>
<comment type="similarity">
    <text evidence="7">Belongs to the binding-protein-dependent transport system permease family.</text>
</comment>
<feature type="transmembrane region" description="Helical" evidence="7">
    <location>
        <begin position="21"/>
        <end position="49"/>
    </location>
</feature>
<evidence type="ECO:0000256" key="3">
    <source>
        <dbReference type="ARBA" id="ARBA00022475"/>
    </source>
</evidence>
<accession>A0A9D2L057</accession>
<evidence type="ECO:0000313" key="10">
    <source>
        <dbReference type="Proteomes" id="UP000886858"/>
    </source>
</evidence>
<dbReference type="Proteomes" id="UP000886858">
    <property type="component" value="Unassembled WGS sequence"/>
</dbReference>
<dbReference type="SUPFAM" id="SSF161098">
    <property type="entry name" value="MetI-like"/>
    <property type="match status" value="1"/>
</dbReference>
<gene>
    <name evidence="9" type="ORF">H9717_14450</name>
</gene>
<evidence type="ECO:0000256" key="6">
    <source>
        <dbReference type="ARBA" id="ARBA00023136"/>
    </source>
</evidence>
<dbReference type="Pfam" id="PF00528">
    <property type="entry name" value="BPD_transp_1"/>
    <property type="match status" value="1"/>
</dbReference>
<evidence type="ECO:0000259" key="8">
    <source>
        <dbReference type="PROSITE" id="PS50928"/>
    </source>
</evidence>
<dbReference type="CDD" id="cd06261">
    <property type="entry name" value="TM_PBP2"/>
    <property type="match status" value="1"/>
</dbReference>
<dbReference type="InterPro" id="IPR050809">
    <property type="entry name" value="UgpAE/MalFG_permease"/>
</dbReference>
<dbReference type="GO" id="GO:0005886">
    <property type="term" value="C:plasma membrane"/>
    <property type="evidence" value="ECO:0007669"/>
    <property type="project" value="UniProtKB-SubCell"/>
</dbReference>
<feature type="transmembrane region" description="Helical" evidence="7">
    <location>
        <begin position="225"/>
        <end position="245"/>
    </location>
</feature>
<comment type="caution">
    <text evidence="9">The sequence shown here is derived from an EMBL/GenBank/DDBJ whole genome shotgun (WGS) entry which is preliminary data.</text>
</comment>
<evidence type="ECO:0000256" key="1">
    <source>
        <dbReference type="ARBA" id="ARBA00004651"/>
    </source>
</evidence>
<keyword evidence="5 7" id="KW-1133">Transmembrane helix</keyword>
<dbReference type="Gene3D" id="1.10.3720.10">
    <property type="entry name" value="MetI-like"/>
    <property type="match status" value="1"/>
</dbReference>
<evidence type="ECO:0000313" key="9">
    <source>
        <dbReference type="EMBL" id="HJA94287.1"/>
    </source>
</evidence>
<comment type="subcellular location">
    <subcellularLocation>
        <location evidence="1 7">Cell membrane</location>
        <topology evidence="1 7">Multi-pass membrane protein</topology>
    </subcellularLocation>
</comment>
<dbReference type="PANTHER" id="PTHR43227:SF11">
    <property type="entry name" value="BLL4140 PROTEIN"/>
    <property type="match status" value="1"/>
</dbReference>
<dbReference type="PANTHER" id="PTHR43227">
    <property type="entry name" value="BLL4140 PROTEIN"/>
    <property type="match status" value="1"/>
</dbReference>
<evidence type="ECO:0000256" key="7">
    <source>
        <dbReference type="RuleBase" id="RU363032"/>
    </source>
</evidence>
<feature type="transmembrane region" description="Helical" evidence="7">
    <location>
        <begin position="89"/>
        <end position="111"/>
    </location>
</feature>
<dbReference type="EMBL" id="DWYY01000167">
    <property type="protein sequence ID" value="HJA94287.1"/>
    <property type="molecule type" value="Genomic_DNA"/>
</dbReference>
<sequence length="311" mass="35055">MNRENGVYIKTKRKKFSRRELPLHLMLIPGMLMVLIFSYVPMAGLVIAFQRFVPAKGLFGDQQWIGLENFNYIFSMPNTMNVLKNTVVIALWKIVLGLIVPITVAILLNELQGKKFKKMVQTIIYFPHFISWIIFAAILVDLLSPSTGLINKLIVSLGGEPIYFLGDNRYFKGTVIVTDILKEFGYGTVVYLASITGIDPGLYEAAAIDGAGRWKQTWHITLPGMRMIIVLMMVLSLGNVLNAGFDQIYNLYSPIVYESGDIIDTMVYRLGLENAQYGPATAIGLFKSAVSTVFISVSYYIAYKFFDYKLF</sequence>